<gene>
    <name evidence="2" type="ORF">ikelab_17020</name>
</gene>
<comment type="caution">
    <text evidence="2">The sequence shown here is derived from an EMBL/GenBank/DDBJ whole genome shotgun (WGS) entry which is preliminary data.</text>
</comment>
<dbReference type="PANTHER" id="PTHR10953:SF102">
    <property type="entry name" value="ADENYLYLTRANSFERASE AND SULFURTRANSFERASE MOCS3"/>
    <property type="match status" value="1"/>
</dbReference>
<dbReference type="GO" id="GO:0008641">
    <property type="term" value="F:ubiquitin-like modifier activating enzyme activity"/>
    <property type="evidence" value="ECO:0007669"/>
    <property type="project" value="InterPro"/>
</dbReference>
<accession>A0A6L2ZY38</accession>
<dbReference type="InterPro" id="IPR035985">
    <property type="entry name" value="Ubiquitin-activating_enz"/>
</dbReference>
<dbReference type="Pfam" id="PF00899">
    <property type="entry name" value="ThiF"/>
    <property type="match status" value="1"/>
</dbReference>
<dbReference type="Gene3D" id="3.40.50.720">
    <property type="entry name" value="NAD(P)-binding Rossmann-like Domain"/>
    <property type="match status" value="1"/>
</dbReference>
<dbReference type="SUPFAM" id="SSF69572">
    <property type="entry name" value="Activating enzymes of the ubiquitin-like proteins"/>
    <property type="match status" value="1"/>
</dbReference>
<dbReference type="GO" id="GO:0005737">
    <property type="term" value="C:cytoplasm"/>
    <property type="evidence" value="ECO:0007669"/>
    <property type="project" value="TreeGrafter"/>
</dbReference>
<protein>
    <recommendedName>
        <fullName evidence="1">THIF-type NAD/FAD binding fold domain-containing protein</fullName>
    </recommendedName>
</protein>
<dbReference type="InterPro" id="IPR000594">
    <property type="entry name" value="ThiF_NAD_FAD-bd"/>
</dbReference>
<reference evidence="2 3" key="1">
    <citation type="submission" date="2020-06" db="EMBL/GenBank/DDBJ databases">
        <title>Draft genome sequence of Lactic acid bacteria from Okinawan-style tofu.</title>
        <authorList>
            <person name="Takara I."/>
            <person name="Ikematsu S."/>
        </authorList>
    </citation>
    <scope>NUCLEOTIDE SEQUENCE [LARGE SCALE GENOMIC DNA]</scope>
    <source>
        <strain evidence="3">lg38</strain>
    </source>
</reference>
<name>A0A6L2ZY38_9LACT</name>
<feature type="domain" description="THIF-type NAD/FAD binding fold" evidence="1">
    <location>
        <begin position="93"/>
        <end position="301"/>
    </location>
</feature>
<proteinExistence type="predicted"/>
<evidence type="ECO:0000313" key="3">
    <source>
        <dbReference type="Proteomes" id="UP000504756"/>
    </source>
</evidence>
<dbReference type="PANTHER" id="PTHR10953">
    <property type="entry name" value="UBIQUITIN-ACTIVATING ENZYME E1"/>
    <property type="match status" value="1"/>
</dbReference>
<dbReference type="InterPro" id="IPR045886">
    <property type="entry name" value="ThiF/MoeB/HesA"/>
</dbReference>
<dbReference type="GO" id="GO:0016779">
    <property type="term" value="F:nucleotidyltransferase activity"/>
    <property type="evidence" value="ECO:0007669"/>
    <property type="project" value="TreeGrafter"/>
</dbReference>
<evidence type="ECO:0000313" key="2">
    <source>
        <dbReference type="EMBL" id="GFO52427.1"/>
    </source>
</evidence>
<dbReference type="Proteomes" id="UP000504756">
    <property type="component" value="Unassembled WGS sequence"/>
</dbReference>
<organism evidence="2 3">
    <name type="scientific">Lactococcus garvieae</name>
    <dbReference type="NCBI Taxonomy" id="1363"/>
    <lineage>
        <taxon>Bacteria</taxon>
        <taxon>Bacillati</taxon>
        <taxon>Bacillota</taxon>
        <taxon>Bacilli</taxon>
        <taxon>Lactobacillales</taxon>
        <taxon>Streptococcaceae</taxon>
        <taxon>Lactococcus</taxon>
    </lineage>
</organism>
<dbReference type="GO" id="GO:0004792">
    <property type="term" value="F:thiosulfate-cyanide sulfurtransferase activity"/>
    <property type="evidence" value="ECO:0007669"/>
    <property type="project" value="TreeGrafter"/>
</dbReference>
<evidence type="ECO:0000259" key="1">
    <source>
        <dbReference type="Pfam" id="PF00899"/>
    </source>
</evidence>
<dbReference type="AlphaFoldDB" id="A0A6L2ZY38"/>
<sequence>MKLKENVIIKYSNDFNSTIINSGTREFKIFDENKIYYKLLLHPNNIQQNSELFIFLNENNLIVKDFHLDNVNIKTQKYFENQLISKVTNPGFGIQTILNKKVIIIGCGGIGTVVIDNLIRAGFKYFTLIDHDIVEKSNLNRQLFYKQSDIGKKKVSALSTRINEISNDIKLQTSYHYVKKSKDISIILDNNSSIIINCADSPNNIESIIAKAAQEKNVPFISAFVGQETGTITQVYDDQNKYIHSIESENVLSLEASVSVTNMLVGSILAKKIIDYLLQEFIHSNYAFYSNQVINFETLRLLHE</sequence>
<dbReference type="RefSeq" id="WP_176490562.1">
    <property type="nucleotide sequence ID" value="NZ_BLXU01000010.1"/>
</dbReference>
<dbReference type="EMBL" id="BLXU01000010">
    <property type="protein sequence ID" value="GFO52427.1"/>
    <property type="molecule type" value="Genomic_DNA"/>
</dbReference>